<dbReference type="SMART" id="SM00291">
    <property type="entry name" value="ZnF_ZZ"/>
    <property type="match status" value="1"/>
</dbReference>
<feature type="compositionally biased region" description="Low complexity" evidence="5">
    <location>
        <begin position="420"/>
        <end position="430"/>
    </location>
</feature>
<feature type="domain" description="RING-type" evidence="6">
    <location>
        <begin position="147"/>
        <end position="198"/>
    </location>
</feature>
<dbReference type="GO" id="GO:0061630">
    <property type="term" value="F:ubiquitin protein ligase activity"/>
    <property type="evidence" value="ECO:0007669"/>
    <property type="project" value="InterPro"/>
</dbReference>
<feature type="region of interest" description="Disordered" evidence="5">
    <location>
        <begin position="399"/>
        <end position="430"/>
    </location>
</feature>
<reference evidence="9" key="1">
    <citation type="submission" date="2021-02" db="EMBL/GenBank/DDBJ databases">
        <authorList>
            <person name="Nowell W R."/>
        </authorList>
    </citation>
    <scope>NUCLEOTIDE SEQUENCE</scope>
</reference>
<dbReference type="Pfam" id="PF00569">
    <property type="entry name" value="ZZ"/>
    <property type="match status" value="1"/>
</dbReference>
<dbReference type="InterPro" id="IPR039903">
    <property type="entry name" value="Zswim2"/>
</dbReference>
<keyword evidence="3" id="KW-0862">Zinc</keyword>
<feature type="domain" description="SWIM-type" evidence="8">
    <location>
        <begin position="49"/>
        <end position="82"/>
    </location>
</feature>
<dbReference type="Pfam" id="PF13639">
    <property type="entry name" value="zf-RING_2"/>
    <property type="match status" value="2"/>
</dbReference>
<dbReference type="PANTHER" id="PTHR21540:SF3">
    <property type="entry name" value="E3 UBIQUITIN-PROTEIN LIGASE ZSWIM2"/>
    <property type="match status" value="1"/>
</dbReference>
<evidence type="ECO:0000256" key="5">
    <source>
        <dbReference type="SAM" id="MobiDB-lite"/>
    </source>
</evidence>
<feature type="domain" description="RING-type" evidence="6">
    <location>
        <begin position="350"/>
        <end position="391"/>
    </location>
</feature>
<dbReference type="PROSITE" id="PS50966">
    <property type="entry name" value="ZF_SWIM"/>
    <property type="match status" value="1"/>
</dbReference>
<dbReference type="InterPro" id="IPR001841">
    <property type="entry name" value="Znf_RING"/>
</dbReference>
<proteinExistence type="predicted"/>
<keyword evidence="2 4" id="KW-0863">Zinc-finger</keyword>
<dbReference type="CDD" id="cd16486">
    <property type="entry name" value="mRING-H2-C3H2C2D_ZSWM2"/>
    <property type="match status" value="1"/>
</dbReference>
<dbReference type="Gene3D" id="3.30.60.90">
    <property type="match status" value="1"/>
</dbReference>
<evidence type="ECO:0000313" key="10">
    <source>
        <dbReference type="Proteomes" id="UP000663852"/>
    </source>
</evidence>
<evidence type="ECO:0000259" key="6">
    <source>
        <dbReference type="PROSITE" id="PS50089"/>
    </source>
</evidence>
<gene>
    <name evidence="9" type="ORF">EDS130_LOCUS4507</name>
</gene>
<feature type="domain" description="ZZ-type" evidence="7">
    <location>
        <begin position="225"/>
        <end position="276"/>
    </location>
</feature>
<evidence type="ECO:0000259" key="8">
    <source>
        <dbReference type="PROSITE" id="PS50966"/>
    </source>
</evidence>
<evidence type="ECO:0000313" key="9">
    <source>
        <dbReference type="EMBL" id="CAF0794275.1"/>
    </source>
</evidence>
<evidence type="ECO:0000256" key="2">
    <source>
        <dbReference type="ARBA" id="ARBA00022771"/>
    </source>
</evidence>
<organism evidence="9 10">
    <name type="scientific">Adineta ricciae</name>
    <name type="common">Rotifer</name>
    <dbReference type="NCBI Taxonomy" id="249248"/>
    <lineage>
        <taxon>Eukaryota</taxon>
        <taxon>Metazoa</taxon>
        <taxon>Spiralia</taxon>
        <taxon>Gnathifera</taxon>
        <taxon>Rotifera</taxon>
        <taxon>Eurotatoria</taxon>
        <taxon>Bdelloidea</taxon>
        <taxon>Adinetida</taxon>
        <taxon>Adinetidae</taxon>
        <taxon>Adineta</taxon>
    </lineage>
</organism>
<dbReference type="Gene3D" id="3.30.40.10">
    <property type="entry name" value="Zinc/RING finger domain, C3HC4 (zinc finger)"/>
    <property type="match status" value="2"/>
</dbReference>
<dbReference type="AlphaFoldDB" id="A0A813SGH7"/>
<name>A0A813SGH7_ADIRI</name>
<dbReference type="OrthoDB" id="8062037at2759"/>
<keyword evidence="1" id="KW-0479">Metal-binding</keyword>
<dbReference type="PROSITE" id="PS50135">
    <property type="entry name" value="ZF_ZZ_2"/>
    <property type="match status" value="1"/>
</dbReference>
<evidence type="ECO:0000259" key="7">
    <source>
        <dbReference type="PROSITE" id="PS50135"/>
    </source>
</evidence>
<dbReference type="InterPro" id="IPR007527">
    <property type="entry name" value="Znf_SWIM"/>
</dbReference>
<dbReference type="PROSITE" id="PS01357">
    <property type="entry name" value="ZF_ZZ_1"/>
    <property type="match status" value="1"/>
</dbReference>
<dbReference type="EMBL" id="CAJNOJ010000012">
    <property type="protein sequence ID" value="CAF0794275.1"/>
    <property type="molecule type" value="Genomic_DNA"/>
</dbReference>
<sequence length="531" mass="62231">MARSVPYRAECSLKCRQIQNDALNSTFFIVRQTGPTGFTIKDEHDERTYKIFLGDQHQCTCSTFQRNQDLCKHICWLLLKRFRIPRTNPILWQRGLVEREINELLRGLSSDEEERRKFYRRHRAKSADGTNLNNEVDQRPIGEDDICPICQEEFAAKQMPTTYCRRGCGNNVHVKCMKIWLDHQVSTGEKLIKCPLCREIFGTSEHLKLEFRTIEEQHMEKSSVHLGFSCHRCRTCPITGNCYKCTTCEDYFLCQTCFNMNIHNEHSFDYREKSFQRWRIAAREHLMALPNALHQILANRDMNENNYEALLQLENAQNTVIGSIPENIVRSIPTERVHEQSRLLEPNEQCRLCLRAYQIGERVRRLPCQHRFHIDCIDGWLLHSHPTCPIDGHVIWNAEGRNEKKETKRPSTSLNRTRSHNGSPSSNPSLLSINMGLTVVPYQMQTRTSTDLNERFRRLHMRAPLRSLLSSSHLPFQTNTRTVRSRPSTRMMSTSLEQSRHRTNNEFDHEWAMSISNFNYRPYGQRCSSAQ</sequence>
<dbReference type="InterPro" id="IPR000433">
    <property type="entry name" value="Znf_ZZ"/>
</dbReference>
<dbReference type="PANTHER" id="PTHR21540">
    <property type="entry name" value="RING FINGER AND SWIM DOMAIN-CONTAINING PROTEIN 2"/>
    <property type="match status" value="1"/>
</dbReference>
<accession>A0A813SGH7</accession>
<dbReference type="GO" id="GO:0008270">
    <property type="term" value="F:zinc ion binding"/>
    <property type="evidence" value="ECO:0007669"/>
    <property type="project" value="UniProtKB-KW"/>
</dbReference>
<evidence type="ECO:0000256" key="3">
    <source>
        <dbReference type="ARBA" id="ARBA00022833"/>
    </source>
</evidence>
<evidence type="ECO:0000256" key="1">
    <source>
        <dbReference type="ARBA" id="ARBA00022723"/>
    </source>
</evidence>
<dbReference type="Pfam" id="PF04434">
    <property type="entry name" value="SWIM"/>
    <property type="match status" value="1"/>
</dbReference>
<evidence type="ECO:0008006" key="11">
    <source>
        <dbReference type="Google" id="ProtNLM"/>
    </source>
</evidence>
<dbReference type="SMART" id="SM00184">
    <property type="entry name" value="RING"/>
    <property type="match status" value="2"/>
</dbReference>
<dbReference type="PROSITE" id="PS50089">
    <property type="entry name" value="ZF_RING_2"/>
    <property type="match status" value="2"/>
</dbReference>
<dbReference type="InterPro" id="IPR043145">
    <property type="entry name" value="Znf_ZZ_sf"/>
</dbReference>
<dbReference type="SUPFAM" id="SSF57850">
    <property type="entry name" value="RING/U-box"/>
    <property type="match status" value="3"/>
</dbReference>
<dbReference type="CDD" id="cd16494">
    <property type="entry name" value="RING-CH-C4HC3_ZSWM2"/>
    <property type="match status" value="1"/>
</dbReference>
<dbReference type="Proteomes" id="UP000663852">
    <property type="component" value="Unassembled WGS sequence"/>
</dbReference>
<comment type="caution">
    <text evidence="9">The sequence shown here is derived from an EMBL/GenBank/DDBJ whole genome shotgun (WGS) entry which is preliminary data.</text>
</comment>
<evidence type="ECO:0000256" key="4">
    <source>
        <dbReference type="PROSITE-ProRule" id="PRU00228"/>
    </source>
</evidence>
<dbReference type="InterPro" id="IPR013083">
    <property type="entry name" value="Znf_RING/FYVE/PHD"/>
</dbReference>
<feature type="compositionally biased region" description="Basic and acidic residues" evidence="5">
    <location>
        <begin position="400"/>
        <end position="409"/>
    </location>
</feature>
<protein>
    <recommendedName>
        <fullName evidence="11">E3 ubiquitin-protein ligase ZSWIM2</fullName>
    </recommendedName>
</protein>